<proteinExistence type="predicted"/>
<organism evidence="1">
    <name type="scientific">Desulfobacca acetoxidans</name>
    <dbReference type="NCBI Taxonomy" id="60893"/>
    <lineage>
        <taxon>Bacteria</taxon>
        <taxon>Pseudomonadati</taxon>
        <taxon>Thermodesulfobacteriota</taxon>
        <taxon>Desulfobaccia</taxon>
        <taxon>Desulfobaccales</taxon>
        <taxon>Desulfobaccaceae</taxon>
        <taxon>Desulfobacca</taxon>
    </lineage>
</organism>
<dbReference type="EMBL" id="DTGR01000207">
    <property type="protein sequence ID" value="HHS30679.1"/>
    <property type="molecule type" value="Genomic_DNA"/>
</dbReference>
<name>A0A7V6A5M6_9BACT</name>
<sequence length="106" mass="12655">MLEGKEFVTVYWLSGLFQEKFEIWKGKKDHLQPRPGSTRFTLYLLFPLVEEDEAHLTISTAEQGLHFSIDWFPDEEFPLKAFFSEDRRELLLMGEFQRENVFVHLT</sequence>
<evidence type="ECO:0000313" key="1">
    <source>
        <dbReference type="EMBL" id="HHS30679.1"/>
    </source>
</evidence>
<protein>
    <submittedName>
        <fullName evidence="1">Uncharacterized protein</fullName>
    </submittedName>
</protein>
<dbReference type="AlphaFoldDB" id="A0A7V6A5M6"/>
<gene>
    <name evidence="1" type="ORF">ENV52_13380</name>
</gene>
<comment type="caution">
    <text evidence="1">The sequence shown here is derived from an EMBL/GenBank/DDBJ whole genome shotgun (WGS) entry which is preliminary data.</text>
</comment>
<accession>A0A7V6A5M6</accession>
<reference evidence="1" key="1">
    <citation type="journal article" date="2020" name="mSystems">
        <title>Genome- and Community-Level Interaction Insights into Carbon Utilization and Element Cycling Functions of Hydrothermarchaeota in Hydrothermal Sediment.</title>
        <authorList>
            <person name="Zhou Z."/>
            <person name="Liu Y."/>
            <person name="Xu W."/>
            <person name="Pan J."/>
            <person name="Luo Z.H."/>
            <person name="Li M."/>
        </authorList>
    </citation>
    <scope>NUCLEOTIDE SEQUENCE [LARGE SCALE GENOMIC DNA]</scope>
    <source>
        <strain evidence="1">SpSt-767</strain>
    </source>
</reference>